<dbReference type="SUPFAM" id="SSF50494">
    <property type="entry name" value="Trypsin-like serine proteases"/>
    <property type="match status" value="1"/>
</dbReference>
<comment type="subcellular location">
    <subcellularLocation>
        <location evidence="1">Secreted</location>
        <location evidence="1">Extracellular space</location>
    </subcellularLocation>
</comment>
<dbReference type="FunFam" id="2.40.10.10:FF:000068">
    <property type="entry name" value="transmembrane protease serine 2"/>
    <property type="match status" value="1"/>
</dbReference>
<dbReference type="PANTHER" id="PTHR24260:SF134">
    <property type="entry name" value="AT07769P-RELATED"/>
    <property type="match status" value="1"/>
</dbReference>
<dbReference type="STRING" id="151549.A0A4C1SXD3"/>
<evidence type="ECO:0000256" key="4">
    <source>
        <dbReference type="ARBA" id="ARBA00023240"/>
    </source>
</evidence>
<protein>
    <submittedName>
        <fullName evidence="9">Collagenase</fullName>
    </submittedName>
</protein>
<dbReference type="SMART" id="SM00020">
    <property type="entry name" value="Tryp_SPc"/>
    <property type="match status" value="1"/>
</dbReference>
<keyword evidence="10" id="KW-1185">Reference proteome</keyword>
<dbReference type="GO" id="GO:0090729">
    <property type="term" value="F:toxin activity"/>
    <property type="evidence" value="ECO:0007669"/>
    <property type="project" value="UniProtKB-KW"/>
</dbReference>
<keyword evidence="6" id="KW-1205">Fibrinolytic toxin</keyword>
<evidence type="ECO:0000256" key="7">
    <source>
        <dbReference type="SAM" id="SignalP"/>
    </source>
</evidence>
<keyword evidence="7" id="KW-0732">Signal</keyword>
<dbReference type="InterPro" id="IPR001254">
    <property type="entry name" value="Trypsin_dom"/>
</dbReference>
<accession>A0A4C1SXD3</accession>
<dbReference type="InterPro" id="IPR001314">
    <property type="entry name" value="Peptidase_S1A"/>
</dbReference>
<evidence type="ECO:0000259" key="8">
    <source>
        <dbReference type="PROSITE" id="PS50240"/>
    </source>
</evidence>
<name>A0A4C1SXD3_EUMVA</name>
<dbReference type="GO" id="GO:0006508">
    <property type="term" value="P:proteolysis"/>
    <property type="evidence" value="ECO:0007669"/>
    <property type="project" value="InterPro"/>
</dbReference>
<dbReference type="AlphaFoldDB" id="A0A4C1SXD3"/>
<feature type="domain" description="Peptidase S1" evidence="8">
    <location>
        <begin position="13"/>
        <end position="264"/>
    </location>
</feature>
<evidence type="ECO:0000313" key="10">
    <source>
        <dbReference type="Proteomes" id="UP000299102"/>
    </source>
</evidence>
<dbReference type="Gene3D" id="2.40.10.10">
    <property type="entry name" value="Trypsin-like serine proteases"/>
    <property type="match status" value="2"/>
</dbReference>
<evidence type="ECO:0000256" key="5">
    <source>
        <dbReference type="ARBA" id="ARBA00055534"/>
    </source>
</evidence>
<evidence type="ECO:0000256" key="1">
    <source>
        <dbReference type="ARBA" id="ARBA00004239"/>
    </source>
</evidence>
<dbReference type="PROSITE" id="PS50240">
    <property type="entry name" value="TRYPSIN_DOM"/>
    <property type="match status" value="1"/>
</dbReference>
<dbReference type="PANTHER" id="PTHR24260">
    <property type="match status" value="1"/>
</dbReference>
<dbReference type="InterPro" id="IPR018114">
    <property type="entry name" value="TRYPSIN_HIS"/>
</dbReference>
<gene>
    <name evidence="9" type="ORF">EVAR_74166_1</name>
</gene>
<dbReference type="InterPro" id="IPR051333">
    <property type="entry name" value="CLIP_Serine_Protease"/>
</dbReference>
<comment type="caution">
    <text evidence="9">The sequence shown here is derived from an EMBL/GenBank/DDBJ whole genome shotgun (WGS) entry which is preliminary data.</text>
</comment>
<dbReference type="GO" id="GO:0005576">
    <property type="term" value="C:extracellular region"/>
    <property type="evidence" value="ECO:0007669"/>
    <property type="project" value="UniProtKB-SubCell"/>
</dbReference>
<keyword evidence="4" id="KW-1199">Hemostasis impairing toxin</keyword>
<reference evidence="9 10" key="1">
    <citation type="journal article" date="2019" name="Commun. Biol.">
        <title>The bagworm genome reveals a unique fibroin gene that provides high tensile strength.</title>
        <authorList>
            <person name="Kono N."/>
            <person name="Nakamura H."/>
            <person name="Ohtoshi R."/>
            <person name="Tomita M."/>
            <person name="Numata K."/>
            <person name="Arakawa K."/>
        </authorList>
    </citation>
    <scope>NUCLEOTIDE SEQUENCE [LARGE SCALE GENOMIC DNA]</scope>
</reference>
<organism evidence="9 10">
    <name type="scientific">Eumeta variegata</name>
    <name type="common">Bagworm moth</name>
    <name type="synonym">Eumeta japonica</name>
    <dbReference type="NCBI Taxonomy" id="151549"/>
    <lineage>
        <taxon>Eukaryota</taxon>
        <taxon>Metazoa</taxon>
        <taxon>Ecdysozoa</taxon>
        <taxon>Arthropoda</taxon>
        <taxon>Hexapoda</taxon>
        <taxon>Insecta</taxon>
        <taxon>Pterygota</taxon>
        <taxon>Neoptera</taxon>
        <taxon>Endopterygota</taxon>
        <taxon>Lepidoptera</taxon>
        <taxon>Glossata</taxon>
        <taxon>Ditrysia</taxon>
        <taxon>Tineoidea</taxon>
        <taxon>Psychidae</taxon>
        <taxon>Oiketicinae</taxon>
        <taxon>Eumeta</taxon>
    </lineage>
</organism>
<dbReference type="Pfam" id="PF00089">
    <property type="entry name" value="Trypsin"/>
    <property type="match status" value="1"/>
</dbReference>
<dbReference type="PROSITE" id="PS00134">
    <property type="entry name" value="TRYPSIN_HIS"/>
    <property type="match status" value="1"/>
</dbReference>
<feature type="chain" id="PRO_5020030139" evidence="7">
    <location>
        <begin position="17"/>
        <end position="267"/>
    </location>
</feature>
<keyword evidence="3" id="KW-1015">Disulfide bond</keyword>
<keyword evidence="2" id="KW-0800">Toxin</keyword>
<dbReference type="InterPro" id="IPR009003">
    <property type="entry name" value="Peptidase_S1_PA"/>
</dbReference>
<dbReference type="Proteomes" id="UP000299102">
    <property type="component" value="Unassembled WGS sequence"/>
</dbReference>
<feature type="signal peptide" evidence="7">
    <location>
        <begin position="1"/>
        <end position="16"/>
    </location>
</feature>
<dbReference type="GO" id="GO:0004252">
    <property type="term" value="F:serine-type endopeptidase activity"/>
    <property type="evidence" value="ECO:0007669"/>
    <property type="project" value="InterPro"/>
</dbReference>
<evidence type="ECO:0000256" key="3">
    <source>
        <dbReference type="ARBA" id="ARBA00023157"/>
    </source>
</evidence>
<dbReference type="CDD" id="cd00190">
    <property type="entry name" value="Tryp_SPc"/>
    <property type="match status" value="1"/>
</dbReference>
<evidence type="ECO:0000313" key="9">
    <source>
        <dbReference type="EMBL" id="GBP06584.1"/>
    </source>
</evidence>
<sequence>MKLLTFVSLALVVVNAFCTVLPPNVRQRNVNVPIKRKPQEDKKFPYQVGILLKDSESNESWCSGSLISEEFVLTAAHCVDEIEAATLYLGSPNRLSGEVTHEVSKTNFILHPKWNSDYIENDIALIRIPHTEYSENIKAVKLPSDNEAKSSYEHETVITSGWDHLFTTPNSLKNDLGWSFMPVISNQKCREYFGTIVKDTNICIGSYGYLSTCRGDTGGPLVLHSNMVQIGIASFRSSKDCKKGSASGFTRVTSYLNWIKSYANIVN</sequence>
<evidence type="ECO:0000256" key="6">
    <source>
        <dbReference type="ARBA" id="ARBA00084094"/>
    </source>
</evidence>
<dbReference type="EMBL" id="BGZK01008006">
    <property type="protein sequence ID" value="GBP06584.1"/>
    <property type="molecule type" value="Genomic_DNA"/>
</dbReference>
<comment type="function">
    <text evidence="5">Fibrinolytic activity; shows preferential cleavage of Arg-Gly bonds in all three fibrinogen chains. Contact with the caterpillars causes severe bleeding, due the anticoagulant effect of the protein.</text>
</comment>
<dbReference type="OrthoDB" id="60866at2759"/>
<dbReference type="InterPro" id="IPR043504">
    <property type="entry name" value="Peptidase_S1_PA_chymotrypsin"/>
</dbReference>
<dbReference type="PRINTS" id="PR00722">
    <property type="entry name" value="CHYMOTRYPSIN"/>
</dbReference>
<proteinExistence type="predicted"/>
<evidence type="ECO:0000256" key="2">
    <source>
        <dbReference type="ARBA" id="ARBA00022656"/>
    </source>
</evidence>